<protein>
    <submittedName>
        <fullName evidence="3">Helix-turn-helix domain-containing protein</fullName>
    </submittedName>
</protein>
<feature type="region of interest" description="Disordered" evidence="1">
    <location>
        <begin position="53"/>
        <end position="72"/>
    </location>
</feature>
<gene>
    <name evidence="3" type="ORF">N4J17_01505</name>
</gene>
<evidence type="ECO:0000259" key="2">
    <source>
        <dbReference type="Pfam" id="PF12728"/>
    </source>
</evidence>
<keyword evidence="4" id="KW-1185">Reference proteome</keyword>
<sequence length="72" mass="8265">MTEPWVSVEQLVEHLGVTRDSIYRWISRRGLPAHRVGRLWKFKVSEVDEWIRGGGADEEKHGDAAPASPRKK</sequence>
<evidence type="ECO:0000256" key="1">
    <source>
        <dbReference type="SAM" id="MobiDB-lite"/>
    </source>
</evidence>
<evidence type="ECO:0000313" key="3">
    <source>
        <dbReference type="EMBL" id="WWF02317.1"/>
    </source>
</evidence>
<dbReference type="InterPro" id="IPR009061">
    <property type="entry name" value="DNA-bd_dom_put_sf"/>
</dbReference>
<dbReference type="Pfam" id="PF12728">
    <property type="entry name" value="HTH_17"/>
    <property type="match status" value="1"/>
</dbReference>
<accession>A0ABZ2F522</accession>
<reference evidence="3 4" key="1">
    <citation type="submission" date="2022-09" db="EMBL/GenBank/DDBJ databases">
        <authorList>
            <person name="Giprobiosintez L."/>
        </authorList>
    </citation>
    <scope>NUCLEOTIDE SEQUENCE [LARGE SCALE GENOMIC DNA]</scope>
    <source>
        <strain evidence="4">VKPM-B-12549 (GBS-15)</strain>
    </source>
</reference>
<organism evidence="3 4">
    <name type="scientific">Methylococcus capsulatus</name>
    <dbReference type="NCBI Taxonomy" id="414"/>
    <lineage>
        <taxon>Bacteria</taxon>
        <taxon>Pseudomonadati</taxon>
        <taxon>Pseudomonadota</taxon>
        <taxon>Gammaproteobacteria</taxon>
        <taxon>Methylococcales</taxon>
        <taxon>Methylococcaceae</taxon>
        <taxon>Methylococcus</taxon>
    </lineage>
</organism>
<dbReference type="InterPro" id="IPR036388">
    <property type="entry name" value="WH-like_DNA-bd_sf"/>
</dbReference>
<dbReference type="Gene3D" id="1.10.10.10">
    <property type="entry name" value="Winged helix-like DNA-binding domain superfamily/Winged helix DNA-binding domain"/>
    <property type="match status" value="1"/>
</dbReference>
<name>A0ABZ2F522_METCP</name>
<dbReference type="SUPFAM" id="SSF46955">
    <property type="entry name" value="Putative DNA-binding domain"/>
    <property type="match status" value="1"/>
</dbReference>
<feature type="domain" description="Helix-turn-helix" evidence="2">
    <location>
        <begin position="5"/>
        <end position="53"/>
    </location>
</feature>
<dbReference type="InterPro" id="IPR010093">
    <property type="entry name" value="SinI_DNA-bd"/>
</dbReference>
<proteinExistence type="predicted"/>
<dbReference type="InterPro" id="IPR041657">
    <property type="entry name" value="HTH_17"/>
</dbReference>
<evidence type="ECO:0000313" key="4">
    <source>
        <dbReference type="Proteomes" id="UP001359308"/>
    </source>
</evidence>
<feature type="compositionally biased region" description="Basic and acidic residues" evidence="1">
    <location>
        <begin position="53"/>
        <end position="63"/>
    </location>
</feature>
<dbReference type="EMBL" id="CP104311">
    <property type="protein sequence ID" value="WWF02317.1"/>
    <property type="molecule type" value="Genomic_DNA"/>
</dbReference>
<dbReference type="Proteomes" id="UP001359308">
    <property type="component" value="Chromosome"/>
</dbReference>
<dbReference type="RefSeq" id="WP_198324182.1">
    <property type="nucleotide sequence ID" value="NZ_CP104311.1"/>
</dbReference>
<dbReference type="NCBIfam" id="TIGR01764">
    <property type="entry name" value="excise"/>
    <property type="match status" value="1"/>
</dbReference>